<dbReference type="PANTHER" id="PTHR43773:SF1">
    <property type="entry name" value="MAGNESIUM TRANSPORTER MGTE"/>
    <property type="match status" value="1"/>
</dbReference>
<keyword evidence="9" id="KW-1003">Cell membrane</keyword>
<dbReference type="EMBL" id="SWRJ01000001">
    <property type="protein sequence ID" value="NFI20480.1"/>
    <property type="molecule type" value="Genomic_DNA"/>
</dbReference>
<dbReference type="RefSeq" id="WP_033065239.1">
    <property type="nucleotide sequence ID" value="NZ_CP013247.1"/>
</dbReference>
<dbReference type="InterPro" id="IPR038076">
    <property type="entry name" value="MgtE_N_sf"/>
</dbReference>
<evidence type="ECO:0000256" key="6">
    <source>
        <dbReference type="ARBA" id="ARBA00022989"/>
    </source>
</evidence>
<dbReference type="Pfam" id="PF03448">
    <property type="entry name" value="MgtE_N"/>
    <property type="match status" value="1"/>
</dbReference>
<feature type="transmembrane region" description="Helical" evidence="9">
    <location>
        <begin position="379"/>
        <end position="403"/>
    </location>
</feature>
<accession>A0A6G4EK36</accession>
<feature type="transmembrane region" description="Helical" evidence="9">
    <location>
        <begin position="415"/>
        <end position="437"/>
    </location>
</feature>
<dbReference type="Pfam" id="PF01769">
    <property type="entry name" value="MgtE"/>
    <property type="match status" value="1"/>
</dbReference>
<dbReference type="Gene3D" id="1.10.357.20">
    <property type="entry name" value="SLC41 divalent cation transporters, integral membrane domain"/>
    <property type="match status" value="1"/>
</dbReference>
<dbReference type="EMBL" id="SWRL01000027">
    <property type="protein sequence ID" value="NFH63569.1"/>
    <property type="molecule type" value="Genomic_DNA"/>
</dbReference>
<dbReference type="GO" id="GO:0005886">
    <property type="term" value="C:plasma membrane"/>
    <property type="evidence" value="ECO:0007669"/>
    <property type="project" value="UniProtKB-SubCell"/>
</dbReference>
<evidence type="ECO:0000256" key="7">
    <source>
        <dbReference type="ARBA" id="ARBA00023136"/>
    </source>
</evidence>
<dbReference type="InterPro" id="IPR006669">
    <property type="entry name" value="MgtE_transporter"/>
</dbReference>
<gene>
    <name evidence="11" type="primary">mgtE</name>
    <name evidence="11" type="ORF">FC962_17115</name>
    <name evidence="12" type="ORF">FC964_03615</name>
</gene>
<dbReference type="PROSITE" id="PS51371">
    <property type="entry name" value="CBS"/>
    <property type="match status" value="2"/>
</dbReference>
<keyword evidence="7 9" id="KW-0472">Membrane</keyword>
<comment type="caution">
    <text evidence="9">Lacks conserved residue(s) required for the propagation of feature annotation.</text>
</comment>
<keyword evidence="9" id="KW-0479">Metal-binding</keyword>
<dbReference type="CDD" id="cd04606">
    <property type="entry name" value="CBS_pair_Mg_transporter"/>
    <property type="match status" value="1"/>
</dbReference>
<evidence type="ECO:0000256" key="4">
    <source>
        <dbReference type="ARBA" id="ARBA00022692"/>
    </source>
</evidence>
<evidence type="ECO:0000313" key="13">
    <source>
        <dbReference type="Proteomes" id="UP000482543"/>
    </source>
</evidence>
<evidence type="ECO:0000256" key="1">
    <source>
        <dbReference type="ARBA" id="ARBA00004141"/>
    </source>
</evidence>
<evidence type="ECO:0000256" key="3">
    <source>
        <dbReference type="ARBA" id="ARBA00022448"/>
    </source>
</evidence>
<dbReference type="Gene3D" id="3.10.580.10">
    <property type="entry name" value="CBS-domain"/>
    <property type="match status" value="1"/>
</dbReference>
<keyword evidence="8" id="KW-0129">CBS domain</keyword>
<dbReference type="InterPro" id="IPR046342">
    <property type="entry name" value="CBS_dom_sf"/>
</dbReference>
<proteinExistence type="inferred from homology"/>
<dbReference type="AlphaFoldDB" id="A0A6G4EK36"/>
<evidence type="ECO:0000313" key="11">
    <source>
        <dbReference type="EMBL" id="NFH63569.1"/>
    </source>
</evidence>
<comment type="caution">
    <text evidence="11">The sequence shown here is derived from an EMBL/GenBank/DDBJ whole genome shotgun (WGS) entry which is preliminary data.</text>
</comment>
<evidence type="ECO:0000256" key="9">
    <source>
        <dbReference type="RuleBase" id="RU362011"/>
    </source>
</evidence>
<name>A0A6G4EK36_CLOBO</name>
<sequence length="444" mass="50704">MERILELINGKKYSEAREELLKLNSVDIATLLEEVDNKKNMLVLFRLLPKDIEIDVFSYMSNDMQQYIIQSITHEEMTTIIDQLYFDDVIDLLEEMPANIVKKILLNTDEKKRKLINQFLKYEEDSAGSIMTIEFVDLKKEMTVEQAIERIRKIGVDKQTINTCYVIDRNRKLEGIISIRRLILSNKDVLIKDIMKENYVSINTFDDQEYVASQFKKYDLVSMPVVDKEHRLVGIITIDDIVDIIDQENTEDFHKMAAMEPSEEEYLKTGVFELAKHRIIWLLVLMISATFTGNIIRKSEDVLQSVVILASFIPMLMDTGGNSGSQSSTLVIRGLALGEIKLKDIFKVMWKEFRVSVVVGIALSVVNFFRVYFIEKVSFMVSMTVCISLFFTVVLAKVVGGILPIVAKKLRLDPAIMASPLITTIVDAVALLIYFGIAKILLGI</sequence>
<keyword evidence="4 9" id="KW-0812">Transmembrane</keyword>
<keyword evidence="5 9" id="KW-0460">Magnesium</keyword>
<comment type="subunit">
    <text evidence="9">Homodimer.</text>
</comment>
<keyword evidence="6 9" id="KW-1133">Transmembrane helix</keyword>
<evidence type="ECO:0000256" key="2">
    <source>
        <dbReference type="ARBA" id="ARBA00009749"/>
    </source>
</evidence>
<evidence type="ECO:0000256" key="8">
    <source>
        <dbReference type="PROSITE-ProRule" id="PRU00703"/>
    </source>
</evidence>
<dbReference type="SUPFAM" id="SSF161093">
    <property type="entry name" value="MgtE membrane domain-like"/>
    <property type="match status" value="1"/>
</dbReference>
<dbReference type="SUPFAM" id="SSF54631">
    <property type="entry name" value="CBS-domain pair"/>
    <property type="match status" value="1"/>
</dbReference>
<dbReference type="Pfam" id="PF00571">
    <property type="entry name" value="CBS"/>
    <property type="match status" value="2"/>
</dbReference>
<dbReference type="InterPro" id="IPR006667">
    <property type="entry name" value="SLC41_membr_dom"/>
</dbReference>
<protein>
    <recommendedName>
        <fullName evidence="9">Magnesium transporter MgtE</fullName>
    </recommendedName>
</protein>
<dbReference type="PANTHER" id="PTHR43773">
    <property type="entry name" value="MAGNESIUM TRANSPORTER MGTE"/>
    <property type="match status" value="1"/>
</dbReference>
<dbReference type="GO" id="GO:0015095">
    <property type="term" value="F:magnesium ion transmembrane transporter activity"/>
    <property type="evidence" value="ECO:0007669"/>
    <property type="project" value="UniProtKB-UniRule"/>
</dbReference>
<feature type="domain" description="CBS" evidence="10">
    <location>
        <begin position="195"/>
        <end position="251"/>
    </location>
</feature>
<dbReference type="SMART" id="SM00116">
    <property type="entry name" value="CBS"/>
    <property type="match status" value="2"/>
</dbReference>
<dbReference type="Proteomes" id="UP000482543">
    <property type="component" value="Unassembled WGS sequence"/>
</dbReference>
<dbReference type="GO" id="GO:0046872">
    <property type="term" value="F:metal ion binding"/>
    <property type="evidence" value="ECO:0007669"/>
    <property type="project" value="UniProtKB-KW"/>
</dbReference>
<feature type="transmembrane region" description="Helical" evidence="9">
    <location>
        <begin position="353"/>
        <end position="373"/>
    </location>
</feature>
<comment type="function">
    <text evidence="9">Acts as a magnesium transporter.</text>
</comment>
<comment type="subcellular location">
    <subcellularLocation>
        <location evidence="9">Cell membrane</location>
        <topology evidence="9">Multi-pass membrane protein</topology>
    </subcellularLocation>
    <subcellularLocation>
        <location evidence="1">Membrane</location>
        <topology evidence="1">Multi-pass membrane protein</topology>
    </subcellularLocation>
</comment>
<dbReference type="InterPro" id="IPR006668">
    <property type="entry name" value="Mg_transptr_MgtE_intracell_dom"/>
</dbReference>
<evidence type="ECO:0000256" key="5">
    <source>
        <dbReference type="ARBA" id="ARBA00022842"/>
    </source>
</evidence>
<organism evidence="11">
    <name type="scientific">Clostridium botulinum</name>
    <dbReference type="NCBI Taxonomy" id="1491"/>
    <lineage>
        <taxon>Bacteria</taxon>
        <taxon>Bacillati</taxon>
        <taxon>Bacillota</taxon>
        <taxon>Clostridia</taxon>
        <taxon>Eubacteriales</taxon>
        <taxon>Clostridiaceae</taxon>
        <taxon>Clostridium</taxon>
    </lineage>
</organism>
<dbReference type="SUPFAM" id="SSF158791">
    <property type="entry name" value="MgtE N-terminal domain-like"/>
    <property type="match status" value="1"/>
</dbReference>
<comment type="similarity">
    <text evidence="2 9">Belongs to the SLC41A transporter family.</text>
</comment>
<evidence type="ECO:0000259" key="10">
    <source>
        <dbReference type="PROSITE" id="PS51371"/>
    </source>
</evidence>
<feature type="domain" description="CBS" evidence="10">
    <location>
        <begin position="131"/>
        <end position="194"/>
    </location>
</feature>
<dbReference type="NCBIfam" id="TIGR00400">
    <property type="entry name" value="mgtE"/>
    <property type="match status" value="1"/>
</dbReference>
<dbReference type="SMART" id="SM00924">
    <property type="entry name" value="MgtE_N"/>
    <property type="match status" value="1"/>
</dbReference>
<keyword evidence="3 9" id="KW-0813">Transport</keyword>
<dbReference type="InterPro" id="IPR000644">
    <property type="entry name" value="CBS_dom"/>
</dbReference>
<reference evidence="11 13" key="1">
    <citation type="submission" date="2019-04" db="EMBL/GenBank/DDBJ databases">
        <title>Genome sequencing of Clostridium botulinum Groups I-IV and Clostridium butyricum.</title>
        <authorList>
            <person name="Brunt J."/>
            <person name="Van Vliet A.H.M."/>
            <person name="Stringer S.C."/>
            <person name="Carter A.T."/>
            <person name="Peck M.W."/>
        </authorList>
    </citation>
    <scope>NUCLEOTIDE SEQUENCE</scope>
    <source>
        <strain evidence="11">IFR 15/031</strain>
        <strain evidence="12 13">IFR 15/034</strain>
    </source>
</reference>
<dbReference type="Gene3D" id="1.25.60.10">
    <property type="entry name" value="MgtE N-terminal domain-like"/>
    <property type="match status" value="1"/>
</dbReference>
<dbReference type="InterPro" id="IPR036739">
    <property type="entry name" value="SLC41_membr_dom_sf"/>
</dbReference>
<evidence type="ECO:0000313" key="12">
    <source>
        <dbReference type="EMBL" id="NFI20480.1"/>
    </source>
</evidence>